<keyword evidence="6" id="KW-0175">Coiled coil</keyword>
<accession>A0ABY8MHR7</accession>
<dbReference type="EMBL" id="CP123443">
    <property type="protein sequence ID" value="WGK69438.1"/>
    <property type="molecule type" value="Genomic_DNA"/>
</dbReference>
<evidence type="ECO:0000256" key="4">
    <source>
        <dbReference type="ARBA" id="ARBA00022691"/>
    </source>
</evidence>
<organism evidence="9 10">
    <name type="scientific">Candidatus Haliotispira prima</name>
    <dbReference type="NCBI Taxonomy" id="3034016"/>
    <lineage>
        <taxon>Bacteria</taxon>
        <taxon>Pseudomonadati</taxon>
        <taxon>Spirochaetota</taxon>
        <taxon>Spirochaetia</taxon>
        <taxon>Spirochaetales</taxon>
        <taxon>Spirochaetaceae</taxon>
        <taxon>Candidatus Haliotispira</taxon>
    </lineage>
</organism>
<reference evidence="9 10" key="1">
    <citation type="submission" date="2023-04" db="EMBL/GenBank/DDBJ databases">
        <title>Spirochaete genome identified in red abalone sample constitutes a novel genus.</title>
        <authorList>
            <person name="Sharma S.P."/>
            <person name="Purcell C.M."/>
            <person name="Hyde J.R."/>
            <person name="Severin A.J."/>
        </authorList>
    </citation>
    <scope>NUCLEOTIDE SEQUENCE [LARGE SCALE GENOMIC DNA]</scope>
    <source>
        <strain evidence="9 10">SP-2023</strain>
    </source>
</reference>
<comment type="catalytic activity">
    <reaction evidence="5">
        <text>a 2'-deoxyadenosine in DNA + S-adenosyl-L-methionine = an N(6)-methyl-2'-deoxyadenosine in DNA + S-adenosyl-L-homocysteine + H(+)</text>
        <dbReference type="Rhea" id="RHEA:15197"/>
        <dbReference type="Rhea" id="RHEA-COMP:12418"/>
        <dbReference type="Rhea" id="RHEA-COMP:12419"/>
        <dbReference type="ChEBI" id="CHEBI:15378"/>
        <dbReference type="ChEBI" id="CHEBI:57856"/>
        <dbReference type="ChEBI" id="CHEBI:59789"/>
        <dbReference type="ChEBI" id="CHEBI:90615"/>
        <dbReference type="ChEBI" id="CHEBI:90616"/>
        <dbReference type="EC" id="2.1.1.72"/>
    </reaction>
</comment>
<feature type="domain" description="Type II methyltransferase M.TaqI-like" evidence="8">
    <location>
        <begin position="652"/>
        <end position="915"/>
    </location>
</feature>
<evidence type="ECO:0000256" key="2">
    <source>
        <dbReference type="ARBA" id="ARBA00022603"/>
    </source>
</evidence>
<evidence type="ECO:0000313" key="10">
    <source>
        <dbReference type="Proteomes" id="UP001228690"/>
    </source>
</evidence>
<feature type="coiled-coil region" evidence="6">
    <location>
        <begin position="607"/>
        <end position="634"/>
    </location>
</feature>
<dbReference type="Pfam" id="PF07669">
    <property type="entry name" value="Eco57I"/>
    <property type="match status" value="1"/>
</dbReference>
<dbReference type="InterPro" id="IPR029063">
    <property type="entry name" value="SAM-dependent_MTases_sf"/>
</dbReference>
<dbReference type="RefSeq" id="WP_326927621.1">
    <property type="nucleotide sequence ID" value="NZ_CP123443.1"/>
</dbReference>
<evidence type="ECO:0000256" key="1">
    <source>
        <dbReference type="ARBA" id="ARBA00011900"/>
    </source>
</evidence>
<evidence type="ECO:0000256" key="6">
    <source>
        <dbReference type="SAM" id="Coils"/>
    </source>
</evidence>
<dbReference type="InterPro" id="IPR011639">
    <property type="entry name" value="MethylTrfase_TaqI-like_dom"/>
</dbReference>
<gene>
    <name evidence="9" type="ORF">P0082_00860</name>
</gene>
<feature type="compositionally biased region" description="Low complexity" evidence="7">
    <location>
        <begin position="793"/>
        <end position="808"/>
    </location>
</feature>
<evidence type="ECO:0000256" key="5">
    <source>
        <dbReference type="ARBA" id="ARBA00047942"/>
    </source>
</evidence>
<proteinExistence type="predicted"/>
<dbReference type="InterPro" id="IPR050953">
    <property type="entry name" value="N4_N6_ade-DNA_methylase"/>
</dbReference>
<sequence>MHDTQLLQRFIENTFYAQELLDSGRFYQSLRPLRGQAGDAFDWLRENFDLGRMAGWNESQLEQQFLFPFYKELGCAAMVQDGLSFQGKHHKLDAVIFAGEDELRRYEEQQAQQGRGANAIYQSPPRIIAEHKQYGIAIDNNKVKDNPHHQLMQYLSTYRVNWGFLTNGRFWRFYDVTKPTANKIYYQIDLAALLGKNLPEEEGNAGLFPETPFTEEQSREYFLYFYGVFSAAARFEKRTVEREVDGERKNVFATIQEDLDFLSEEARKTTRNSLSESIYSKENSIVELVGLALHKLYPQEPLGNLFNQSVILALRLLFIAYFEQKHWSLLSRHEHYTKFSLRRIAESLVLQSGREGERRWEEKDYVDVKELFRHLEKGNEDRSIPLFNGGLFARDQAPLLDNAKLLGKDDLRRILAALYGYDREAHKEKLPRSLIGLTVQDLGEIYESLLEYRFRVESFDLVWLFYREHGKNIEGYFDSGEAAQIGGRAKKAAEKAAKSAKVKGKKVERKELECEIYDSREIPKGQLFLVNGSMQRKITASYYTPVILSRPLVEAALDKVCPPPPDDGEGYEPRNPLHLKVLDNACGSGHFLVDFLDGLTRRILERIELYADLAQELEGEVQQVQQQVKQYIDDYEVDELLVLKRLLMKKIIFGVDMNPLAVELTCLSLWLDTFIFGTPLSFIGHHIKCGNALMGSRFEQARGLLGQEDLFTNTIDEQLGLLQTAYQKLDHINDVTPEEVEASKQIFEQINKEVRSLRRLLDLVTCYQWQQGLTKDKLADSFLPQPESLPDAQGSQSSQSSQSSQDSQAEQNKAADKSSAFSRGFSAVRDDLKNWLEQPSKEQIGFAALETMAQRFQFFHYELEFPEAFAPKLAKEQQGFDIVIGNPPWDKVKLAEDDFFPQYISNYRSLSKEKKNEFISLRMLNRETKDAFEAVQTAAKRFAAYYKGRFPLNAGSGDTNLFRLFMEQNLGLLAQGASLNYLTPSAWSYELGSEALRKEILSKYRIGFFYQFENRRNLFPAIDSRMKFAIFQIFKEAPAESIPCRFMLQRPEELEQEAEEENSRSAIDYPVQLIRELDSEQWSLLEVRDPKALDIAKKLYAKGSALAPDYLDFHNELHMTMDSDLFREGVRPGYDEGNYIPLYQGKHIHQFNQVFARPFEYHLEQQAVEERLQSKEIHRMTKALGNAAGLKKLGLHKETLKPFHAFNYQRPRLAFRKVARNTDERTVIMALLPPKVSAGDGLYLNFPYRYSGGKKGQVLRAEEPMDKLLWIMALSNSLALDFIARLFVDMNVNKTYFVRLPFVQPVPEQLQKDPYRQIVGLSARLVLAHDVKGTMAAAVPDLHGLAKLYTGPKSHIELPPHPENHPPQTTKDESLLTQWHGRQDVLRVELDIAVARLYGLNTEDMQHILGNFPLVRSKHLNYCGLLRAELPGLDAESEDTKS</sequence>
<dbReference type="Gene3D" id="3.40.50.150">
    <property type="entry name" value="Vaccinia Virus protein VP39"/>
    <property type="match status" value="2"/>
</dbReference>
<keyword evidence="10" id="KW-1185">Reference proteome</keyword>
<evidence type="ECO:0000256" key="7">
    <source>
        <dbReference type="SAM" id="MobiDB-lite"/>
    </source>
</evidence>
<dbReference type="PROSITE" id="PS00092">
    <property type="entry name" value="N6_MTASE"/>
    <property type="match status" value="1"/>
</dbReference>
<evidence type="ECO:0000313" key="9">
    <source>
        <dbReference type="EMBL" id="WGK69438.1"/>
    </source>
</evidence>
<protein>
    <recommendedName>
        <fullName evidence="1">site-specific DNA-methyltransferase (adenine-specific)</fullName>
        <ecNumber evidence="1">2.1.1.72</ecNumber>
    </recommendedName>
</protein>
<name>A0ABY8MHR7_9SPIO</name>
<keyword evidence="2" id="KW-0489">Methyltransferase</keyword>
<dbReference type="PRINTS" id="PR00507">
    <property type="entry name" value="N12N6MTFRASE"/>
</dbReference>
<dbReference type="Proteomes" id="UP001228690">
    <property type="component" value="Chromosome"/>
</dbReference>
<dbReference type="PANTHER" id="PTHR33841:SF1">
    <property type="entry name" value="DNA METHYLTRANSFERASE A"/>
    <property type="match status" value="1"/>
</dbReference>
<evidence type="ECO:0000259" key="8">
    <source>
        <dbReference type="Pfam" id="PF07669"/>
    </source>
</evidence>
<keyword evidence="4" id="KW-0949">S-adenosyl-L-methionine</keyword>
<dbReference type="SUPFAM" id="SSF53335">
    <property type="entry name" value="S-adenosyl-L-methionine-dependent methyltransferases"/>
    <property type="match status" value="1"/>
</dbReference>
<keyword evidence="3" id="KW-0808">Transferase</keyword>
<dbReference type="PANTHER" id="PTHR33841">
    <property type="entry name" value="DNA METHYLTRANSFERASE YEEA-RELATED"/>
    <property type="match status" value="1"/>
</dbReference>
<evidence type="ECO:0000256" key="3">
    <source>
        <dbReference type="ARBA" id="ARBA00022679"/>
    </source>
</evidence>
<dbReference type="EC" id="2.1.1.72" evidence="1"/>
<dbReference type="InterPro" id="IPR002052">
    <property type="entry name" value="DNA_methylase_N6_adenine_CS"/>
</dbReference>
<feature type="region of interest" description="Disordered" evidence="7">
    <location>
        <begin position="781"/>
        <end position="820"/>
    </location>
</feature>